<dbReference type="HOGENOM" id="CLU_594614_0_0_1"/>
<reference evidence="3 4" key="1">
    <citation type="journal article" date="2011" name="PLoS Pathog.">
        <title>Endophytic Life Strategies Decoded by Genome and Transcriptome Analyses of the Mutualistic Root Symbiont Piriformospora indica.</title>
        <authorList>
            <person name="Zuccaro A."/>
            <person name="Lahrmann U."/>
            <person name="Guldener U."/>
            <person name="Langen G."/>
            <person name="Pfiffi S."/>
            <person name="Biedenkopf D."/>
            <person name="Wong P."/>
            <person name="Samans B."/>
            <person name="Grimm C."/>
            <person name="Basiewicz M."/>
            <person name="Murat C."/>
            <person name="Martin F."/>
            <person name="Kogel K.H."/>
        </authorList>
    </citation>
    <scope>NUCLEOTIDE SEQUENCE [LARGE SCALE GENOMIC DNA]</scope>
    <source>
        <strain evidence="3 4">DSM 11827</strain>
    </source>
</reference>
<keyword evidence="4" id="KW-1185">Reference proteome</keyword>
<feature type="transmembrane region" description="Helical" evidence="2">
    <location>
        <begin position="129"/>
        <end position="151"/>
    </location>
</feature>
<proteinExistence type="predicted"/>
<dbReference type="EMBL" id="CAFZ01000109">
    <property type="protein sequence ID" value="CCA71179.1"/>
    <property type="molecule type" value="Genomic_DNA"/>
</dbReference>
<name>G4TIN6_SERID</name>
<evidence type="ECO:0000256" key="1">
    <source>
        <dbReference type="SAM" id="MobiDB-lite"/>
    </source>
</evidence>
<organism evidence="3 4">
    <name type="scientific">Serendipita indica (strain DSM 11827)</name>
    <name type="common">Root endophyte fungus</name>
    <name type="synonym">Piriformospora indica</name>
    <dbReference type="NCBI Taxonomy" id="1109443"/>
    <lineage>
        <taxon>Eukaryota</taxon>
        <taxon>Fungi</taxon>
        <taxon>Dikarya</taxon>
        <taxon>Basidiomycota</taxon>
        <taxon>Agaricomycotina</taxon>
        <taxon>Agaricomycetes</taxon>
        <taxon>Sebacinales</taxon>
        <taxon>Serendipitaceae</taxon>
        <taxon>Serendipita</taxon>
    </lineage>
</organism>
<keyword evidence="2" id="KW-1133">Transmembrane helix</keyword>
<evidence type="ECO:0000256" key="2">
    <source>
        <dbReference type="SAM" id="Phobius"/>
    </source>
</evidence>
<keyword evidence="2" id="KW-0472">Membrane</keyword>
<dbReference type="Proteomes" id="UP000007148">
    <property type="component" value="Unassembled WGS sequence"/>
</dbReference>
<dbReference type="InParanoid" id="G4TIN6"/>
<feature type="compositionally biased region" description="Low complexity" evidence="1">
    <location>
        <begin position="405"/>
        <end position="416"/>
    </location>
</feature>
<feature type="region of interest" description="Disordered" evidence="1">
    <location>
        <begin position="362"/>
        <end position="416"/>
    </location>
</feature>
<feature type="transmembrane region" description="Helical" evidence="2">
    <location>
        <begin position="62"/>
        <end position="84"/>
    </location>
</feature>
<protein>
    <submittedName>
        <fullName evidence="3">Uncharacterized protein</fullName>
    </submittedName>
</protein>
<dbReference type="AlphaFoldDB" id="G4TIN6"/>
<evidence type="ECO:0000313" key="4">
    <source>
        <dbReference type="Proteomes" id="UP000007148"/>
    </source>
</evidence>
<gene>
    <name evidence="3" type="ORF">PIIN_05115</name>
</gene>
<keyword evidence="2" id="KW-0812">Transmembrane</keyword>
<feature type="transmembrane region" description="Helical" evidence="2">
    <location>
        <begin position="32"/>
        <end position="56"/>
    </location>
</feature>
<feature type="transmembrane region" description="Helical" evidence="2">
    <location>
        <begin position="96"/>
        <end position="117"/>
    </location>
</feature>
<comment type="caution">
    <text evidence="3">The sequence shown here is derived from an EMBL/GenBank/DDBJ whole genome shotgun (WGS) entry which is preliminary data.</text>
</comment>
<dbReference type="OrthoDB" id="3168588at2759"/>
<evidence type="ECO:0000313" key="3">
    <source>
        <dbReference type="EMBL" id="CCA71179.1"/>
    </source>
</evidence>
<sequence>MSFNDYNHDAERGRKQQPTTIHSQRFLLFRDVAFVTIILFHIASTIISTSSLVTHMSPRATYGYLGVAILTGTVSPILAIIGWRDHLPISRWTSKLSFELGWVMIIMLIDFIIAVGHSSVRGANKSLVAILYLETISVIIYALGLGGMILLQHRRFPQVAIWNVSVQSVQWLESAQPAERGNPTTPPATSGGGKIAPWQIYDDMQEVKLDEKRTFASPTSMDNKYIGAHPFWQTQSDRNACIEDDMAYIVQRYGLDANTAQIKSNPSKTSMHVKKPSVRNLEISRPLPAMTNLRRAQTLATRVPDQTGRYTHGRASSVGTYDRLYRGEPKAPLHLHIPSPTLDVPVDVESVAYPDISARNSRRTIGNPSMGLASRTLVGTSRPKAKATRAYVDTSKPLPSPPPLQSDDSLLSSDPSGQHSFVMAMAHRVKAVPALMVTTPRASEMPIDHDDEHDGFSDLD</sequence>
<accession>G4TIN6</accession>